<gene>
    <name evidence="2" type="ORF">K8W02_03580</name>
</gene>
<accession>A0A921HWD7</accession>
<organism evidence="2 3">
    <name type="scientific">Mediterranea massiliensis</name>
    <dbReference type="NCBI Taxonomy" id="1841865"/>
    <lineage>
        <taxon>Bacteria</taxon>
        <taxon>Pseudomonadati</taxon>
        <taxon>Bacteroidota</taxon>
        <taxon>Bacteroidia</taxon>
        <taxon>Bacteroidales</taxon>
        <taxon>Bacteroidaceae</taxon>
        <taxon>Mediterranea</taxon>
    </lineage>
</organism>
<reference evidence="2" key="2">
    <citation type="submission" date="2021-09" db="EMBL/GenBank/DDBJ databases">
        <authorList>
            <person name="Gilroy R."/>
        </authorList>
    </citation>
    <scope>NUCLEOTIDE SEQUENCE</scope>
    <source>
        <strain evidence="2">CHK55-1828</strain>
    </source>
</reference>
<evidence type="ECO:0000313" key="3">
    <source>
        <dbReference type="Proteomes" id="UP000717835"/>
    </source>
</evidence>
<reference evidence="2" key="1">
    <citation type="journal article" date="2021" name="PeerJ">
        <title>Extensive microbial diversity within the chicken gut microbiome revealed by metagenomics and culture.</title>
        <authorList>
            <person name="Gilroy R."/>
            <person name="Ravi A."/>
            <person name="Getino M."/>
            <person name="Pursley I."/>
            <person name="Horton D.L."/>
            <person name="Alikhan N.F."/>
            <person name="Baker D."/>
            <person name="Gharbi K."/>
            <person name="Hall N."/>
            <person name="Watson M."/>
            <person name="Adriaenssens E.M."/>
            <person name="Foster-Nyarko E."/>
            <person name="Jarju S."/>
            <person name="Secka A."/>
            <person name="Antonio M."/>
            <person name="Oren A."/>
            <person name="Chaudhuri R.R."/>
            <person name="La Ragione R."/>
            <person name="Hildebrand F."/>
            <person name="Pallen M.J."/>
        </authorList>
    </citation>
    <scope>NUCLEOTIDE SEQUENCE</scope>
    <source>
        <strain evidence="2">CHK55-1828</strain>
    </source>
</reference>
<evidence type="ECO:0000313" key="2">
    <source>
        <dbReference type="EMBL" id="HJF91454.1"/>
    </source>
</evidence>
<keyword evidence="1" id="KW-0732">Signal</keyword>
<feature type="chain" id="PRO_5037964361" evidence="1">
    <location>
        <begin position="20"/>
        <end position="180"/>
    </location>
</feature>
<dbReference type="AlphaFoldDB" id="A0A921HWD7"/>
<proteinExistence type="predicted"/>
<sequence length="180" mass="20885">MKQKIAMTLLLLCITLGGAAQNALPDTLLFVFKLHGQTRKYEMTFTPKNDAVVLNWRILRNLHWQKGTYTLTPQALQKATQLSFLMPEDKRHVTLPDDQTAYLLSQEAYRSLKARQRFAYNHTEYELLDSNERAAGFALLHVRDTLEGGEMWILDNPSLPLVWSMQNNPLEINWRVEIKQ</sequence>
<dbReference type="RefSeq" id="WP_276826567.1">
    <property type="nucleotide sequence ID" value="NZ_DYVX01000030.1"/>
</dbReference>
<evidence type="ECO:0000256" key="1">
    <source>
        <dbReference type="SAM" id="SignalP"/>
    </source>
</evidence>
<dbReference type="Proteomes" id="UP000717835">
    <property type="component" value="Unassembled WGS sequence"/>
</dbReference>
<feature type="signal peptide" evidence="1">
    <location>
        <begin position="1"/>
        <end position="19"/>
    </location>
</feature>
<protein>
    <submittedName>
        <fullName evidence="2">Uncharacterized protein</fullName>
    </submittedName>
</protein>
<name>A0A921HWD7_9BACT</name>
<comment type="caution">
    <text evidence="2">The sequence shown here is derived from an EMBL/GenBank/DDBJ whole genome shotgun (WGS) entry which is preliminary data.</text>
</comment>
<dbReference type="EMBL" id="DYVX01000030">
    <property type="protein sequence ID" value="HJF91454.1"/>
    <property type="molecule type" value="Genomic_DNA"/>
</dbReference>